<feature type="non-terminal residue" evidence="1">
    <location>
        <position position="143"/>
    </location>
</feature>
<keyword evidence="2" id="KW-1185">Reference proteome</keyword>
<dbReference type="EMBL" id="CATNWA010014564">
    <property type="protein sequence ID" value="CAI9573418.1"/>
    <property type="molecule type" value="Genomic_DNA"/>
</dbReference>
<comment type="caution">
    <text evidence="1">The sequence shown here is derived from an EMBL/GenBank/DDBJ whole genome shotgun (WGS) entry which is preliminary data.</text>
</comment>
<protein>
    <submittedName>
        <fullName evidence="1">Uncharacterized protein</fullName>
    </submittedName>
</protein>
<accession>A0ABN9DMA0</accession>
<name>A0ABN9DMA0_9NEOB</name>
<evidence type="ECO:0000313" key="1">
    <source>
        <dbReference type="EMBL" id="CAI9573418.1"/>
    </source>
</evidence>
<gene>
    <name evidence="1" type="ORF">SPARVUS_LOCUS7696670</name>
</gene>
<dbReference type="Proteomes" id="UP001162483">
    <property type="component" value="Unassembled WGS sequence"/>
</dbReference>
<organism evidence="1 2">
    <name type="scientific">Staurois parvus</name>
    <dbReference type="NCBI Taxonomy" id="386267"/>
    <lineage>
        <taxon>Eukaryota</taxon>
        <taxon>Metazoa</taxon>
        <taxon>Chordata</taxon>
        <taxon>Craniata</taxon>
        <taxon>Vertebrata</taxon>
        <taxon>Euteleostomi</taxon>
        <taxon>Amphibia</taxon>
        <taxon>Batrachia</taxon>
        <taxon>Anura</taxon>
        <taxon>Neobatrachia</taxon>
        <taxon>Ranoidea</taxon>
        <taxon>Ranidae</taxon>
        <taxon>Staurois</taxon>
    </lineage>
</organism>
<reference evidence="1" key="1">
    <citation type="submission" date="2023-05" db="EMBL/GenBank/DDBJ databases">
        <authorList>
            <person name="Stuckert A."/>
        </authorList>
    </citation>
    <scope>NUCLEOTIDE SEQUENCE</scope>
</reference>
<proteinExistence type="predicted"/>
<sequence>MVIVALENMYIYQEHVSTPSLNPSAVVGEYVYVENATVIKPNWEKYMGNTVKWMTFLVHTTKENCVLVMGTVKTAVANALMAGKVTDVNAPHQRNTVWTQMDFYAVEGGLAYVENANALMTGALGLCVNTALNVAIPVQNNWY</sequence>
<evidence type="ECO:0000313" key="2">
    <source>
        <dbReference type="Proteomes" id="UP001162483"/>
    </source>
</evidence>